<keyword evidence="2" id="KW-1185">Reference proteome</keyword>
<gene>
    <name evidence="1" type="ORF">MGAL_10B044978</name>
</gene>
<dbReference type="PANTHER" id="PTHR14187:SF5">
    <property type="entry name" value="HEAT SHOCK 70 KDA PROTEIN 12A"/>
    <property type="match status" value="1"/>
</dbReference>
<organism evidence="1 2">
    <name type="scientific">Mytilus galloprovincialis</name>
    <name type="common">Mediterranean mussel</name>
    <dbReference type="NCBI Taxonomy" id="29158"/>
    <lineage>
        <taxon>Eukaryota</taxon>
        <taxon>Metazoa</taxon>
        <taxon>Spiralia</taxon>
        <taxon>Lophotrochozoa</taxon>
        <taxon>Mollusca</taxon>
        <taxon>Bivalvia</taxon>
        <taxon>Autobranchia</taxon>
        <taxon>Pteriomorphia</taxon>
        <taxon>Mytilida</taxon>
        <taxon>Mytiloidea</taxon>
        <taxon>Mytilidae</taxon>
        <taxon>Mytilinae</taxon>
        <taxon>Mytilus</taxon>
    </lineage>
</organism>
<dbReference type="PANTHER" id="PTHR14187">
    <property type="entry name" value="ALPHA KINASE/ELONGATION FACTOR 2 KINASE"/>
    <property type="match status" value="1"/>
</dbReference>
<dbReference type="Gene3D" id="3.30.420.40">
    <property type="match status" value="1"/>
</dbReference>
<protein>
    <submittedName>
        <fullName evidence="1">Uncharacterized protein</fullName>
    </submittedName>
</protein>
<sequence length="374" mass="42457">MNGSVPGFAMTSEGTEYMVVDLGGGTADITVHQKVANGRLKEIHRAMGNDCGGTSSVDRRFFKLCEKIFGEKIMKSLKEESPLAYLDLVREFEIVNKTLEIYKPKVTITIPFVALNTMCQEVHKKDLKSLLKSCTYSEEITLTHDKIRMSLEFFKKLYTSTINNVLTLMKEILGKKTLKGVTHLLLVGGFSDCQFIKDAVNKEFQEKRIIIPEEASLSVLRGAVLFGHKPEYIQSRIMRCSYGVKTNVPWDDRKYDKKHYAVMEGEERCDNIFSLIVGKDESVEAGILVKKLFFTPFKHQDKMDIMVYVSEETTPGYVDDNTCSLLCRPTITFSDTCEDQRWVNVEFVLGNTEIDLKAHDRMSGEAISAKFNLI</sequence>
<evidence type="ECO:0000313" key="2">
    <source>
        <dbReference type="Proteomes" id="UP000596742"/>
    </source>
</evidence>
<dbReference type="Gene3D" id="3.90.640.10">
    <property type="entry name" value="Actin, Chain A, domain 4"/>
    <property type="match status" value="1"/>
</dbReference>
<evidence type="ECO:0000313" key="1">
    <source>
        <dbReference type="EMBL" id="VDI08568.1"/>
    </source>
</evidence>
<dbReference type="AlphaFoldDB" id="A0A8B6CSB0"/>
<accession>A0A8B6CSB0</accession>
<dbReference type="EMBL" id="UYJE01002200">
    <property type="protein sequence ID" value="VDI08568.1"/>
    <property type="molecule type" value="Genomic_DNA"/>
</dbReference>
<comment type="caution">
    <text evidence="1">The sequence shown here is derived from an EMBL/GenBank/DDBJ whole genome shotgun (WGS) entry which is preliminary data.</text>
</comment>
<dbReference type="OrthoDB" id="6144806at2759"/>
<dbReference type="Proteomes" id="UP000596742">
    <property type="component" value="Unassembled WGS sequence"/>
</dbReference>
<name>A0A8B6CSB0_MYTGA</name>
<dbReference type="SUPFAM" id="SSF53067">
    <property type="entry name" value="Actin-like ATPase domain"/>
    <property type="match status" value="1"/>
</dbReference>
<proteinExistence type="predicted"/>
<dbReference type="InterPro" id="IPR043129">
    <property type="entry name" value="ATPase_NBD"/>
</dbReference>
<reference evidence="1" key="1">
    <citation type="submission" date="2018-11" db="EMBL/GenBank/DDBJ databases">
        <authorList>
            <person name="Alioto T."/>
            <person name="Alioto T."/>
        </authorList>
    </citation>
    <scope>NUCLEOTIDE SEQUENCE</scope>
</reference>